<dbReference type="PANTHER" id="PTHR11200:SF261">
    <property type="entry name" value="TYPE I INOSITOL POLYPHOSPHATE 5-PHOSPHATASE 12"/>
    <property type="match status" value="1"/>
</dbReference>
<evidence type="ECO:0000259" key="1">
    <source>
        <dbReference type="Pfam" id="PF23754"/>
    </source>
</evidence>
<dbReference type="GO" id="GO:0046856">
    <property type="term" value="P:phosphatidylinositol dephosphorylation"/>
    <property type="evidence" value="ECO:0007669"/>
    <property type="project" value="InterPro"/>
</dbReference>
<dbReference type="InterPro" id="IPR056454">
    <property type="entry name" value="Beta-prop_IP5PC_F"/>
</dbReference>
<protein>
    <submittedName>
        <fullName evidence="2">Type I inositol 145-trisphosphate 5-phosphatase 12-like</fullName>
    </submittedName>
</protein>
<feature type="domain" description="IP5PC-F beta-propeller" evidence="1">
    <location>
        <begin position="1"/>
        <end position="114"/>
    </location>
</feature>
<accession>A0A392RFR7</accession>
<name>A0A392RFR7_9FABA</name>
<sequence>MIWSGHKDGKIRSWKMDQQFSTPFKEGLSWQAHRGPVLAMVISCYGDLWSGSDGGVIKIWPWESVEKSLSLSPEERHMAALLVERSFIDLRAQVTVNGVCSISSQEVKCFLSDH</sequence>
<dbReference type="Gene3D" id="2.130.10.10">
    <property type="entry name" value="YVTN repeat-like/Quinoprotein amine dehydrogenase"/>
    <property type="match status" value="1"/>
</dbReference>
<feature type="non-terminal residue" evidence="2">
    <location>
        <position position="114"/>
    </location>
</feature>
<organism evidence="2 3">
    <name type="scientific">Trifolium medium</name>
    <dbReference type="NCBI Taxonomy" id="97028"/>
    <lineage>
        <taxon>Eukaryota</taxon>
        <taxon>Viridiplantae</taxon>
        <taxon>Streptophyta</taxon>
        <taxon>Embryophyta</taxon>
        <taxon>Tracheophyta</taxon>
        <taxon>Spermatophyta</taxon>
        <taxon>Magnoliopsida</taxon>
        <taxon>eudicotyledons</taxon>
        <taxon>Gunneridae</taxon>
        <taxon>Pentapetalae</taxon>
        <taxon>rosids</taxon>
        <taxon>fabids</taxon>
        <taxon>Fabales</taxon>
        <taxon>Fabaceae</taxon>
        <taxon>Papilionoideae</taxon>
        <taxon>50 kb inversion clade</taxon>
        <taxon>NPAAA clade</taxon>
        <taxon>Hologalegina</taxon>
        <taxon>IRL clade</taxon>
        <taxon>Trifolieae</taxon>
        <taxon>Trifolium</taxon>
    </lineage>
</organism>
<dbReference type="InterPro" id="IPR046985">
    <property type="entry name" value="IP5"/>
</dbReference>
<evidence type="ECO:0000313" key="3">
    <source>
        <dbReference type="Proteomes" id="UP000265520"/>
    </source>
</evidence>
<dbReference type="SUPFAM" id="SSF50978">
    <property type="entry name" value="WD40 repeat-like"/>
    <property type="match status" value="1"/>
</dbReference>
<dbReference type="Proteomes" id="UP000265520">
    <property type="component" value="Unassembled WGS sequence"/>
</dbReference>
<dbReference type="AlphaFoldDB" id="A0A392RFR7"/>
<proteinExistence type="predicted"/>
<dbReference type="GO" id="GO:0004439">
    <property type="term" value="F:phosphatidylinositol-4,5-bisphosphate 5-phosphatase activity"/>
    <property type="evidence" value="ECO:0007669"/>
    <property type="project" value="TreeGrafter"/>
</dbReference>
<keyword evidence="3" id="KW-1185">Reference proteome</keyword>
<dbReference type="InterPro" id="IPR036322">
    <property type="entry name" value="WD40_repeat_dom_sf"/>
</dbReference>
<reference evidence="2 3" key="1">
    <citation type="journal article" date="2018" name="Front. Plant Sci.">
        <title>Red Clover (Trifolium pratense) and Zigzag Clover (T. medium) - A Picture of Genomic Similarities and Differences.</title>
        <authorList>
            <person name="Dluhosova J."/>
            <person name="Istvanek J."/>
            <person name="Nedelnik J."/>
            <person name="Repkova J."/>
        </authorList>
    </citation>
    <scope>NUCLEOTIDE SEQUENCE [LARGE SCALE GENOMIC DNA]</scope>
    <source>
        <strain evidence="3">cv. 10/8</strain>
        <tissue evidence="2">Leaf</tissue>
    </source>
</reference>
<dbReference type="EMBL" id="LXQA010223592">
    <property type="protein sequence ID" value="MCI35458.1"/>
    <property type="molecule type" value="Genomic_DNA"/>
</dbReference>
<dbReference type="Pfam" id="PF23754">
    <property type="entry name" value="Beta-prop_IP5PC_F"/>
    <property type="match status" value="1"/>
</dbReference>
<dbReference type="PANTHER" id="PTHR11200">
    <property type="entry name" value="INOSITOL 5-PHOSPHATASE"/>
    <property type="match status" value="1"/>
</dbReference>
<dbReference type="InterPro" id="IPR015943">
    <property type="entry name" value="WD40/YVTN_repeat-like_dom_sf"/>
</dbReference>
<evidence type="ECO:0000313" key="2">
    <source>
        <dbReference type="EMBL" id="MCI35458.1"/>
    </source>
</evidence>
<comment type="caution">
    <text evidence="2">The sequence shown here is derived from an EMBL/GenBank/DDBJ whole genome shotgun (WGS) entry which is preliminary data.</text>
</comment>